<dbReference type="EMBL" id="CABWIE010000036">
    <property type="protein sequence ID" value="VWM01574.1"/>
    <property type="molecule type" value="Genomic_DNA"/>
</dbReference>
<proteinExistence type="predicted"/>
<gene>
    <name evidence="1" type="ORF">KCJAJFAP_00954</name>
</gene>
<protein>
    <submittedName>
        <fullName evidence="1">Uncharacterized protein</fullName>
    </submittedName>
</protein>
<organism evidence="1 2">
    <name type="scientific">Collinsella aerofaciens</name>
    <dbReference type="NCBI Taxonomy" id="74426"/>
    <lineage>
        <taxon>Bacteria</taxon>
        <taxon>Bacillati</taxon>
        <taxon>Actinomycetota</taxon>
        <taxon>Coriobacteriia</taxon>
        <taxon>Coriobacteriales</taxon>
        <taxon>Coriobacteriaceae</taxon>
        <taxon>Collinsella</taxon>
    </lineage>
</organism>
<reference evidence="1 2" key="1">
    <citation type="submission" date="2019-10" db="EMBL/GenBank/DDBJ databases">
        <authorList>
            <person name="Wolf R A."/>
        </authorList>
    </citation>
    <scope>NUCLEOTIDE SEQUENCE [LARGE SCALE GENOMIC DNA]</scope>
    <source>
        <strain evidence="1">Collinsella_aerofaciens_MC2</strain>
    </source>
</reference>
<sequence length="145" mass="15687">MRPKRYFCDPSLAAALLGATPERLLGDIQTLGMFFEYLVLRDVRVFLSTYGGVDNSVHYFRDEKGLEVDLVVEHDGRWGAIEVKLSDAKADDGARNLKALERKVLSNPAAQNATPAFLAVVVGKGSIAYTRDDGVAVISMAALGA</sequence>
<name>A0A5K1IQP4_9ACTN</name>
<accession>A0A5K1IQP4</accession>
<dbReference type="InterPro" id="IPR011335">
    <property type="entry name" value="Restrct_endonuc-II-like"/>
</dbReference>
<dbReference type="PANTHER" id="PTHR43566">
    <property type="entry name" value="CONSERVED PROTEIN"/>
    <property type="match status" value="1"/>
</dbReference>
<evidence type="ECO:0000313" key="1">
    <source>
        <dbReference type="EMBL" id="VWM01574.1"/>
    </source>
</evidence>
<dbReference type="InterPro" id="IPR025420">
    <property type="entry name" value="DUF4143"/>
</dbReference>
<dbReference type="Pfam" id="PF13635">
    <property type="entry name" value="DUF4143"/>
    <property type="match status" value="1"/>
</dbReference>
<dbReference type="SUPFAM" id="SSF52980">
    <property type="entry name" value="Restriction endonuclease-like"/>
    <property type="match status" value="1"/>
</dbReference>
<dbReference type="PANTHER" id="PTHR43566:SF1">
    <property type="entry name" value="AAA+ ATPASE DOMAIN-CONTAINING PROTEIN"/>
    <property type="match status" value="1"/>
</dbReference>
<dbReference type="RefSeq" id="WP_152077070.1">
    <property type="nucleotide sequence ID" value="NZ_CAAKNU010000022.1"/>
</dbReference>
<dbReference type="Proteomes" id="UP000361836">
    <property type="component" value="Unassembled WGS sequence"/>
</dbReference>
<dbReference type="AlphaFoldDB" id="A0A5K1IQP4"/>
<evidence type="ECO:0000313" key="2">
    <source>
        <dbReference type="Proteomes" id="UP000361836"/>
    </source>
</evidence>
<keyword evidence="2" id="KW-1185">Reference proteome</keyword>